<evidence type="ECO:0000313" key="3">
    <source>
        <dbReference type="Proteomes" id="UP001499974"/>
    </source>
</evidence>
<evidence type="ECO:0000256" key="1">
    <source>
        <dbReference type="SAM" id="Phobius"/>
    </source>
</evidence>
<keyword evidence="3" id="KW-1185">Reference proteome</keyword>
<dbReference type="EMBL" id="BAABKM010000002">
    <property type="protein sequence ID" value="GAA4712731.1"/>
    <property type="molecule type" value="Genomic_DNA"/>
</dbReference>
<proteinExistence type="predicted"/>
<feature type="transmembrane region" description="Helical" evidence="1">
    <location>
        <begin position="27"/>
        <end position="48"/>
    </location>
</feature>
<name>A0ABP8XTD5_9ACTN</name>
<dbReference type="Proteomes" id="UP001499974">
    <property type="component" value="Unassembled WGS sequence"/>
</dbReference>
<dbReference type="RefSeq" id="WP_345522675.1">
    <property type="nucleotide sequence ID" value="NZ_BAABKM010000002.1"/>
</dbReference>
<evidence type="ECO:0000313" key="2">
    <source>
        <dbReference type="EMBL" id="GAA4712731.1"/>
    </source>
</evidence>
<sequence>MSDQDGTETDPAYSRWDQQPAIGRRGLILAVVIPVLIAAAGFGVVTLISEGTDTAATAIKVPTGDWIPGQPTGSKPIQGTLAVNAQHCVYLKNPSGELWPVWPAGFRARLDSTGKVSLYDGKDHLVARDGEGVQATGMFTSPANFAGETCLPANDEVAVVQSEVSRVG</sequence>
<reference evidence="3" key="1">
    <citation type="journal article" date="2019" name="Int. J. Syst. Evol. Microbiol.">
        <title>The Global Catalogue of Microorganisms (GCM) 10K type strain sequencing project: providing services to taxonomists for standard genome sequencing and annotation.</title>
        <authorList>
            <consortium name="The Broad Institute Genomics Platform"/>
            <consortium name="The Broad Institute Genome Sequencing Center for Infectious Disease"/>
            <person name="Wu L."/>
            <person name="Ma J."/>
        </authorList>
    </citation>
    <scope>NUCLEOTIDE SEQUENCE [LARGE SCALE GENOMIC DNA]</scope>
    <source>
        <strain evidence="3">JCM 18531</strain>
    </source>
</reference>
<keyword evidence="1" id="KW-0472">Membrane</keyword>
<gene>
    <name evidence="2" type="ORF">GCM10023349_34780</name>
</gene>
<organism evidence="2 3">
    <name type="scientific">Nocardioides conyzicola</name>
    <dbReference type="NCBI Taxonomy" id="1651781"/>
    <lineage>
        <taxon>Bacteria</taxon>
        <taxon>Bacillati</taxon>
        <taxon>Actinomycetota</taxon>
        <taxon>Actinomycetes</taxon>
        <taxon>Propionibacteriales</taxon>
        <taxon>Nocardioidaceae</taxon>
        <taxon>Nocardioides</taxon>
    </lineage>
</organism>
<keyword evidence="1" id="KW-1133">Transmembrane helix</keyword>
<comment type="caution">
    <text evidence="2">The sequence shown here is derived from an EMBL/GenBank/DDBJ whole genome shotgun (WGS) entry which is preliminary data.</text>
</comment>
<keyword evidence="1" id="KW-0812">Transmembrane</keyword>
<accession>A0ABP8XTD5</accession>
<protein>
    <submittedName>
        <fullName evidence="2">Uncharacterized protein</fullName>
    </submittedName>
</protein>